<dbReference type="Pfam" id="PF00759">
    <property type="entry name" value="Glyco_hydro_9"/>
    <property type="match status" value="1"/>
</dbReference>
<dbReference type="PANTHER" id="PTHR22298">
    <property type="entry name" value="ENDO-1,4-BETA-GLUCANASE"/>
    <property type="match status" value="1"/>
</dbReference>
<comment type="similarity">
    <text evidence="2 8 9">Belongs to the glycosyl hydrolase 9 (cellulase E) family.</text>
</comment>
<dbReference type="InterPro" id="IPR008928">
    <property type="entry name" value="6-hairpin_glycosidase_sf"/>
</dbReference>
<evidence type="ECO:0000256" key="4">
    <source>
        <dbReference type="ARBA" id="ARBA00023001"/>
    </source>
</evidence>
<dbReference type="InterPro" id="IPR001701">
    <property type="entry name" value="Glyco_hydro_9"/>
</dbReference>
<proteinExistence type="inferred from homology"/>
<dbReference type="GO" id="GO:0030245">
    <property type="term" value="P:cellulose catabolic process"/>
    <property type="evidence" value="ECO:0007669"/>
    <property type="project" value="UniProtKB-KW"/>
</dbReference>
<keyword evidence="10" id="KW-0472">Membrane</keyword>
<evidence type="ECO:0000256" key="9">
    <source>
        <dbReference type="RuleBase" id="RU361166"/>
    </source>
</evidence>
<gene>
    <name evidence="12" type="ORF">CKAN_01926000</name>
</gene>
<evidence type="ECO:0000256" key="5">
    <source>
        <dbReference type="ARBA" id="ARBA00023277"/>
    </source>
</evidence>
<dbReference type="PROSITE" id="PS00592">
    <property type="entry name" value="GH9_2"/>
    <property type="match status" value="1"/>
</dbReference>
<evidence type="ECO:0000313" key="12">
    <source>
        <dbReference type="EMBL" id="RWR90176.1"/>
    </source>
</evidence>
<dbReference type="OrthoDB" id="10257085at2759"/>
<keyword evidence="10" id="KW-1133">Transmembrane helix</keyword>
<name>A0A3S3NDQ2_9MAGN</name>
<dbReference type="Proteomes" id="UP000283530">
    <property type="component" value="Unassembled WGS sequence"/>
</dbReference>
<feature type="transmembrane region" description="Helical" evidence="10">
    <location>
        <begin position="73"/>
        <end position="95"/>
    </location>
</feature>
<evidence type="ECO:0000256" key="1">
    <source>
        <dbReference type="ARBA" id="ARBA00000966"/>
    </source>
</evidence>
<evidence type="ECO:0000259" key="11">
    <source>
        <dbReference type="Pfam" id="PF00759"/>
    </source>
</evidence>
<keyword evidence="4 9" id="KW-0136">Cellulose degradation</keyword>
<evidence type="ECO:0000256" key="8">
    <source>
        <dbReference type="PROSITE-ProRule" id="PRU10059"/>
    </source>
</evidence>
<sequence length="651" mass="72115">MSAGMDETESTVRFVHAIQESGRVLPSASRWNSIEINFGLHPKSRPYDSIPSAYSKSVEFNLVITDKKRFKRFIFVSVILVFMILTAVLLLKFLAPKHTDNRYSKNFARLVNQALMFFDAQKSGPLPMNNTVKFRGDSGMKDGEWGDIHVNLLGGFYDSGNNIKFGLPTAYTVTLLSWSVIEYHKKYEAMGELDHVKDIIKWGSDYLLKTFVPSSNSSHPTTLYSQVGSTSNATGAITDITCWQRPEDMTYARPVSTCTNFASDLAGETAAALASASLVFKEEKAYSVELIRVAEEVYAFANDTKNQGMYTSTNDCGAQARNYYDSSGYLDELVWGGTWLFFATGNISYLEDASATFKSAVEKQEAMDKGVFYWNNKLPASAVLLTRLRYLHDPGYPYEETLQHSSNMTDLLMCSYLSLDQNFKMTPGGLILLRPLSAAPLQFAATAAFLSKLYSDYLDILQNYGKTCGTESFSLQMLQDFSSSQATSSAFRPNFYSFDLRVKTLHLIICFAFSFQVEYILGNNPMKMSYVVGFGDHFPSQVHHRSASIPSDEQYSCAQGGRWLQSQDPNPNVLTGAMVAGPNNDDKFTDKRDLPQYTEPTIAGNAGLVAALVALHDYPPNPSSSNDISGGIDPRGIFANIHLVPSGDAAP</sequence>
<comment type="caution">
    <text evidence="12">The sequence shown here is derived from an EMBL/GenBank/DDBJ whole genome shotgun (WGS) entry which is preliminary data.</text>
</comment>
<protein>
    <recommendedName>
        <fullName evidence="9">Endoglucanase</fullName>
        <ecNumber evidence="9">3.2.1.4</ecNumber>
    </recommendedName>
</protein>
<evidence type="ECO:0000256" key="7">
    <source>
        <dbReference type="ARBA" id="ARBA00023326"/>
    </source>
</evidence>
<keyword evidence="7 8" id="KW-0624">Polysaccharide degradation</keyword>
<evidence type="ECO:0000256" key="6">
    <source>
        <dbReference type="ARBA" id="ARBA00023295"/>
    </source>
</evidence>
<evidence type="ECO:0000256" key="2">
    <source>
        <dbReference type="ARBA" id="ARBA00007072"/>
    </source>
</evidence>
<evidence type="ECO:0000256" key="10">
    <source>
        <dbReference type="SAM" id="Phobius"/>
    </source>
</evidence>
<dbReference type="EMBL" id="QPKB01000008">
    <property type="protein sequence ID" value="RWR90176.1"/>
    <property type="molecule type" value="Genomic_DNA"/>
</dbReference>
<keyword evidence="13" id="KW-1185">Reference proteome</keyword>
<keyword evidence="10" id="KW-0812">Transmembrane</keyword>
<keyword evidence="5 8" id="KW-0119">Carbohydrate metabolism</keyword>
<reference evidence="12 13" key="1">
    <citation type="journal article" date="2019" name="Nat. Plants">
        <title>Stout camphor tree genome fills gaps in understanding of flowering plant genome evolution.</title>
        <authorList>
            <person name="Chaw S.M."/>
            <person name="Liu Y.C."/>
            <person name="Wu Y.W."/>
            <person name="Wang H.Y."/>
            <person name="Lin C.I."/>
            <person name="Wu C.S."/>
            <person name="Ke H.M."/>
            <person name="Chang L.Y."/>
            <person name="Hsu C.Y."/>
            <person name="Yang H.T."/>
            <person name="Sudianto E."/>
            <person name="Hsu M.H."/>
            <person name="Wu K.P."/>
            <person name="Wang L.N."/>
            <person name="Leebens-Mack J.H."/>
            <person name="Tsai I.J."/>
        </authorList>
    </citation>
    <scope>NUCLEOTIDE SEQUENCE [LARGE SCALE GENOMIC DNA]</scope>
    <source>
        <strain evidence="13">cv. Chaw 1501</strain>
        <tissue evidence="12">Young leaves</tissue>
    </source>
</reference>
<accession>A0A3S3NDQ2</accession>
<dbReference type="SUPFAM" id="SSF48208">
    <property type="entry name" value="Six-hairpin glycosidases"/>
    <property type="match status" value="1"/>
</dbReference>
<dbReference type="Gene3D" id="1.50.10.10">
    <property type="match status" value="1"/>
</dbReference>
<keyword evidence="6 8" id="KW-0326">Glycosidase</keyword>
<dbReference type="InterPro" id="IPR018221">
    <property type="entry name" value="Glyco_hydro_9_His_AS"/>
</dbReference>
<evidence type="ECO:0000256" key="3">
    <source>
        <dbReference type="ARBA" id="ARBA00022801"/>
    </source>
</evidence>
<dbReference type="STRING" id="337451.A0A3S3NDQ2"/>
<evidence type="ECO:0000313" key="13">
    <source>
        <dbReference type="Proteomes" id="UP000283530"/>
    </source>
</evidence>
<dbReference type="AlphaFoldDB" id="A0A3S3NDQ2"/>
<comment type="catalytic activity">
    <reaction evidence="1 9">
        <text>Endohydrolysis of (1-&gt;4)-beta-D-glucosidic linkages in cellulose, lichenin and cereal beta-D-glucans.</text>
        <dbReference type="EC" id="3.2.1.4"/>
    </reaction>
</comment>
<feature type="domain" description="Glycoside hydrolase family 9" evidence="11">
    <location>
        <begin position="108"/>
        <end position="612"/>
    </location>
</feature>
<organism evidence="12 13">
    <name type="scientific">Cinnamomum micranthum f. kanehirae</name>
    <dbReference type="NCBI Taxonomy" id="337451"/>
    <lineage>
        <taxon>Eukaryota</taxon>
        <taxon>Viridiplantae</taxon>
        <taxon>Streptophyta</taxon>
        <taxon>Embryophyta</taxon>
        <taxon>Tracheophyta</taxon>
        <taxon>Spermatophyta</taxon>
        <taxon>Magnoliopsida</taxon>
        <taxon>Magnoliidae</taxon>
        <taxon>Laurales</taxon>
        <taxon>Lauraceae</taxon>
        <taxon>Cinnamomum</taxon>
    </lineage>
</organism>
<dbReference type="InterPro" id="IPR012341">
    <property type="entry name" value="6hp_glycosidase-like_sf"/>
</dbReference>
<keyword evidence="3 8" id="KW-0378">Hydrolase</keyword>
<dbReference type="EC" id="3.2.1.4" evidence="9"/>
<feature type="active site" evidence="8">
    <location>
        <position position="543"/>
    </location>
</feature>
<dbReference type="GO" id="GO:0008810">
    <property type="term" value="F:cellulase activity"/>
    <property type="evidence" value="ECO:0007669"/>
    <property type="project" value="UniProtKB-EC"/>
</dbReference>